<dbReference type="CDD" id="cd00882">
    <property type="entry name" value="Ras_like_GTPase"/>
    <property type="match status" value="1"/>
</dbReference>
<dbReference type="SUPFAM" id="SSF52540">
    <property type="entry name" value="P-loop containing nucleoside triphosphate hydrolases"/>
    <property type="match status" value="1"/>
</dbReference>
<feature type="region of interest" description="Disordered" evidence="1">
    <location>
        <begin position="1"/>
        <end position="25"/>
    </location>
</feature>
<evidence type="ECO:0000256" key="1">
    <source>
        <dbReference type="SAM" id="MobiDB-lite"/>
    </source>
</evidence>
<evidence type="ECO:0000259" key="2">
    <source>
        <dbReference type="Pfam" id="PF01926"/>
    </source>
</evidence>
<accession>A0A9P7DT44</accession>
<proteinExistence type="predicted"/>
<dbReference type="InterPro" id="IPR006073">
    <property type="entry name" value="GTP-bd"/>
</dbReference>
<dbReference type="InterPro" id="IPR027417">
    <property type="entry name" value="P-loop_NTPase"/>
</dbReference>
<feature type="compositionally biased region" description="Low complexity" evidence="1">
    <location>
        <begin position="1"/>
        <end position="19"/>
    </location>
</feature>
<organism evidence="3 4">
    <name type="scientific">Suillus subaureus</name>
    <dbReference type="NCBI Taxonomy" id="48587"/>
    <lineage>
        <taxon>Eukaryota</taxon>
        <taxon>Fungi</taxon>
        <taxon>Dikarya</taxon>
        <taxon>Basidiomycota</taxon>
        <taxon>Agaricomycotina</taxon>
        <taxon>Agaricomycetes</taxon>
        <taxon>Agaricomycetidae</taxon>
        <taxon>Boletales</taxon>
        <taxon>Suillineae</taxon>
        <taxon>Suillaceae</taxon>
        <taxon>Suillus</taxon>
    </lineage>
</organism>
<evidence type="ECO:0000313" key="3">
    <source>
        <dbReference type="EMBL" id="KAG1802468.1"/>
    </source>
</evidence>
<dbReference type="EMBL" id="JABBWG010000078">
    <property type="protein sequence ID" value="KAG1802468.1"/>
    <property type="molecule type" value="Genomic_DNA"/>
</dbReference>
<protein>
    <recommendedName>
        <fullName evidence="2">G domain-containing protein</fullName>
    </recommendedName>
</protein>
<dbReference type="OrthoDB" id="8954335at2759"/>
<reference evidence="3" key="1">
    <citation type="journal article" date="2020" name="New Phytol.">
        <title>Comparative genomics reveals dynamic genome evolution in host specialist ectomycorrhizal fungi.</title>
        <authorList>
            <person name="Lofgren L.A."/>
            <person name="Nguyen N.H."/>
            <person name="Vilgalys R."/>
            <person name="Ruytinx J."/>
            <person name="Liao H.L."/>
            <person name="Branco S."/>
            <person name="Kuo A."/>
            <person name="LaButti K."/>
            <person name="Lipzen A."/>
            <person name="Andreopoulos W."/>
            <person name="Pangilinan J."/>
            <person name="Riley R."/>
            <person name="Hundley H."/>
            <person name="Na H."/>
            <person name="Barry K."/>
            <person name="Grigoriev I.V."/>
            <person name="Stajich J.E."/>
            <person name="Kennedy P.G."/>
        </authorList>
    </citation>
    <scope>NUCLEOTIDE SEQUENCE</scope>
    <source>
        <strain evidence="3">MN1</strain>
    </source>
</reference>
<feature type="domain" description="G" evidence="2">
    <location>
        <begin position="42"/>
        <end position="130"/>
    </location>
</feature>
<keyword evidence="4" id="KW-1185">Reference proteome</keyword>
<sequence length="249" mass="27643">MATSASQSSSRDSPSQAKPSTPPTRHIFTSVSTLSLSEPFNVLIFGETGVGKSSIINLIMGRDAVQTSSNQETPTFTHTPYEVSIGTYRFKLWEVSSIESTGFFRTLFLKWRLKKSYKKLCEDNGVYLLLYCMKGSMAEKALVKDYKSFTDIVGSTAGSGRIPVAAVVTFMEGYPQNMDQWWTSNKDNLERLGMRFSAHACITSLPDNPHASPAMRGRRQRSEDVIRSLLYQSYQMGSTPVISNIVSAS</sequence>
<dbReference type="Pfam" id="PF01926">
    <property type="entry name" value="MMR_HSR1"/>
    <property type="match status" value="1"/>
</dbReference>
<dbReference type="AlphaFoldDB" id="A0A9P7DT44"/>
<dbReference type="GO" id="GO:0005525">
    <property type="term" value="F:GTP binding"/>
    <property type="evidence" value="ECO:0007669"/>
    <property type="project" value="InterPro"/>
</dbReference>
<dbReference type="Proteomes" id="UP000807769">
    <property type="component" value="Unassembled WGS sequence"/>
</dbReference>
<dbReference type="InterPro" id="IPR025662">
    <property type="entry name" value="Sigma_54_int_dom_ATP-bd_1"/>
</dbReference>
<dbReference type="RefSeq" id="XP_041186287.1">
    <property type="nucleotide sequence ID" value="XM_041337254.1"/>
</dbReference>
<name>A0A9P7DT44_9AGAM</name>
<comment type="caution">
    <text evidence="3">The sequence shown here is derived from an EMBL/GenBank/DDBJ whole genome shotgun (WGS) entry which is preliminary data.</text>
</comment>
<evidence type="ECO:0000313" key="4">
    <source>
        <dbReference type="Proteomes" id="UP000807769"/>
    </source>
</evidence>
<dbReference type="Gene3D" id="3.40.50.300">
    <property type="entry name" value="P-loop containing nucleotide triphosphate hydrolases"/>
    <property type="match status" value="1"/>
</dbReference>
<dbReference type="GeneID" id="64631270"/>
<gene>
    <name evidence="3" type="ORF">BJ212DRAFT_1397712</name>
</gene>
<dbReference type="PROSITE" id="PS00675">
    <property type="entry name" value="SIGMA54_INTERACT_1"/>
    <property type="match status" value="1"/>
</dbReference>